<dbReference type="AlphaFoldDB" id="A0A2H5QPA5"/>
<gene>
    <name evidence="2" type="ORF">CUMW_248800</name>
</gene>
<evidence type="ECO:0000313" key="2">
    <source>
        <dbReference type="EMBL" id="GAY66442.1"/>
    </source>
</evidence>
<accession>A0A2H5QPA5</accession>
<protein>
    <submittedName>
        <fullName evidence="2">Uncharacterized protein</fullName>
    </submittedName>
</protein>
<reference evidence="2 3" key="1">
    <citation type="journal article" date="2017" name="Front. Genet.">
        <title>Draft sequencing of the heterozygous diploid genome of Satsuma (Citrus unshiu Marc.) using a hybrid assembly approach.</title>
        <authorList>
            <person name="Shimizu T."/>
            <person name="Tanizawa Y."/>
            <person name="Mochizuki T."/>
            <person name="Nagasaki H."/>
            <person name="Yoshioka T."/>
            <person name="Toyoda A."/>
            <person name="Fujiyama A."/>
            <person name="Kaminuma E."/>
            <person name="Nakamura Y."/>
        </authorList>
    </citation>
    <scope>NUCLEOTIDE SEQUENCE [LARGE SCALE GENOMIC DNA]</scope>
    <source>
        <strain evidence="3">cv. Miyagawa wase</strain>
    </source>
</reference>
<evidence type="ECO:0000256" key="1">
    <source>
        <dbReference type="SAM" id="MobiDB-lite"/>
    </source>
</evidence>
<evidence type="ECO:0000313" key="3">
    <source>
        <dbReference type="Proteomes" id="UP000236630"/>
    </source>
</evidence>
<dbReference type="EMBL" id="BDQV01000579">
    <property type="protein sequence ID" value="GAY66442.1"/>
    <property type="molecule type" value="Genomic_DNA"/>
</dbReference>
<name>A0A2H5QPA5_CITUN</name>
<feature type="region of interest" description="Disordered" evidence="1">
    <location>
        <begin position="1"/>
        <end position="37"/>
    </location>
</feature>
<sequence>MAKTAPEPKRRKINQRPPPRIVSSSTADKARDVPSTSHTIVPVAQTSEINHSKRAAPETSKFFIHHLGIFLCL</sequence>
<organism evidence="2 3">
    <name type="scientific">Citrus unshiu</name>
    <name type="common">Satsuma mandarin</name>
    <name type="synonym">Citrus nobilis var. unshiu</name>
    <dbReference type="NCBI Taxonomy" id="55188"/>
    <lineage>
        <taxon>Eukaryota</taxon>
        <taxon>Viridiplantae</taxon>
        <taxon>Streptophyta</taxon>
        <taxon>Embryophyta</taxon>
        <taxon>Tracheophyta</taxon>
        <taxon>Spermatophyta</taxon>
        <taxon>Magnoliopsida</taxon>
        <taxon>eudicotyledons</taxon>
        <taxon>Gunneridae</taxon>
        <taxon>Pentapetalae</taxon>
        <taxon>rosids</taxon>
        <taxon>malvids</taxon>
        <taxon>Sapindales</taxon>
        <taxon>Rutaceae</taxon>
        <taxon>Aurantioideae</taxon>
        <taxon>Citrus</taxon>
    </lineage>
</organism>
<proteinExistence type="predicted"/>
<comment type="caution">
    <text evidence="2">The sequence shown here is derived from an EMBL/GenBank/DDBJ whole genome shotgun (WGS) entry which is preliminary data.</text>
</comment>
<keyword evidence="3" id="KW-1185">Reference proteome</keyword>
<dbReference type="Proteomes" id="UP000236630">
    <property type="component" value="Unassembled WGS sequence"/>
</dbReference>